<evidence type="ECO:0000256" key="6">
    <source>
        <dbReference type="ARBA" id="ARBA00023284"/>
    </source>
</evidence>
<dbReference type="EMBL" id="JBHSQV010000105">
    <property type="protein sequence ID" value="MFC5986483.1"/>
    <property type="molecule type" value="Genomic_DNA"/>
</dbReference>
<evidence type="ECO:0000256" key="1">
    <source>
        <dbReference type="ARBA" id="ARBA00008987"/>
    </source>
</evidence>
<dbReference type="Pfam" id="PF00085">
    <property type="entry name" value="Thioredoxin"/>
    <property type="match status" value="1"/>
</dbReference>
<dbReference type="PANTHER" id="PTHR45663:SF11">
    <property type="entry name" value="GEO12009P1"/>
    <property type="match status" value="1"/>
</dbReference>
<dbReference type="Proteomes" id="UP001596250">
    <property type="component" value="Unassembled WGS sequence"/>
</dbReference>
<dbReference type="PROSITE" id="PS00194">
    <property type="entry name" value="THIOREDOXIN_1"/>
    <property type="match status" value="1"/>
</dbReference>
<dbReference type="PRINTS" id="PR00421">
    <property type="entry name" value="THIOREDOXIN"/>
</dbReference>
<dbReference type="RefSeq" id="WP_379893814.1">
    <property type="nucleotide sequence ID" value="NZ_CBCSCT010000105.1"/>
</dbReference>
<dbReference type="SUPFAM" id="SSF52833">
    <property type="entry name" value="Thioredoxin-like"/>
    <property type="match status" value="1"/>
</dbReference>
<evidence type="ECO:0000256" key="2">
    <source>
        <dbReference type="ARBA" id="ARBA00020570"/>
    </source>
</evidence>
<comment type="caution">
    <text evidence="10">The sequence shown here is derived from an EMBL/GenBank/DDBJ whole genome shotgun (WGS) entry which is preliminary data.</text>
</comment>
<keyword evidence="5" id="KW-1015">Disulfide bond</keyword>
<evidence type="ECO:0000256" key="7">
    <source>
        <dbReference type="NCBIfam" id="TIGR01068"/>
    </source>
</evidence>
<dbReference type="PANTHER" id="PTHR45663">
    <property type="entry name" value="GEO12009P1"/>
    <property type="match status" value="1"/>
</dbReference>
<dbReference type="InterPro" id="IPR036249">
    <property type="entry name" value="Thioredoxin-like_sf"/>
</dbReference>
<evidence type="ECO:0000313" key="11">
    <source>
        <dbReference type="Proteomes" id="UP001596250"/>
    </source>
</evidence>
<evidence type="ECO:0000256" key="5">
    <source>
        <dbReference type="ARBA" id="ARBA00023157"/>
    </source>
</evidence>
<keyword evidence="3" id="KW-0813">Transport</keyword>
<keyword evidence="4" id="KW-0249">Electron transport</keyword>
<evidence type="ECO:0000256" key="8">
    <source>
        <dbReference type="PIRNR" id="PIRNR000077"/>
    </source>
</evidence>
<keyword evidence="11" id="KW-1185">Reference proteome</keyword>
<dbReference type="NCBIfam" id="TIGR01068">
    <property type="entry name" value="thioredoxin"/>
    <property type="match status" value="1"/>
</dbReference>
<dbReference type="InterPro" id="IPR017937">
    <property type="entry name" value="Thioredoxin_CS"/>
</dbReference>
<dbReference type="InterPro" id="IPR013766">
    <property type="entry name" value="Thioredoxin_domain"/>
</dbReference>
<keyword evidence="6" id="KW-0676">Redox-active center</keyword>
<sequence>MEQMTIQYVTDQNFDDVVMKSGKLVLVDFYADWCGPCRMLSPVLNEINNEYGDQVTVAKVNVDENPKAAIQQQVMSIPTLKFVKNGKVLGTSVGFKSKEQLKNMLNSLLV</sequence>
<dbReference type="PROSITE" id="PS51352">
    <property type="entry name" value="THIOREDOXIN_2"/>
    <property type="match status" value="1"/>
</dbReference>
<accession>A0ABW1IN50</accession>
<evidence type="ECO:0000259" key="9">
    <source>
        <dbReference type="PROSITE" id="PS51352"/>
    </source>
</evidence>
<name>A0ABW1IN50_9BACL</name>
<evidence type="ECO:0000256" key="4">
    <source>
        <dbReference type="ARBA" id="ARBA00022982"/>
    </source>
</evidence>
<gene>
    <name evidence="10" type="primary">trxA</name>
    <name evidence="10" type="ORF">ACFPXP_08580</name>
</gene>
<comment type="similarity">
    <text evidence="1 8">Belongs to the thioredoxin family.</text>
</comment>
<reference evidence="11" key="1">
    <citation type="journal article" date="2019" name="Int. J. Syst. Evol. Microbiol.">
        <title>The Global Catalogue of Microorganisms (GCM) 10K type strain sequencing project: providing services to taxonomists for standard genome sequencing and annotation.</title>
        <authorList>
            <consortium name="The Broad Institute Genomics Platform"/>
            <consortium name="The Broad Institute Genome Sequencing Center for Infectious Disease"/>
            <person name="Wu L."/>
            <person name="Ma J."/>
        </authorList>
    </citation>
    <scope>NUCLEOTIDE SEQUENCE [LARGE SCALE GENOMIC DNA]</scope>
    <source>
        <strain evidence="11">CCM 8749</strain>
    </source>
</reference>
<dbReference type="PIRSF" id="PIRSF000077">
    <property type="entry name" value="Thioredoxin"/>
    <property type="match status" value="1"/>
</dbReference>
<dbReference type="InterPro" id="IPR005746">
    <property type="entry name" value="Thioredoxin"/>
</dbReference>
<evidence type="ECO:0000256" key="3">
    <source>
        <dbReference type="ARBA" id="ARBA00022448"/>
    </source>
</evidence>
<dbReference type="Gene3D" id="3.40.30.10">
    <property type="entry name" value="Glutaredoxin"/>
    <property type="match status" value="1"/>
</dbReference>
<evidence type="ECO:0000313" key="10">
    <source>
        <dbReference type="EMBL" id="MFC5986483.1"/>
    </source>
</evidence>
<proteinExistence type="inferred from homology"/>
<organism evidence="10 11">
    <name type="scientific">Marinicrinis lubricantis</name>
    <dbReference type="NCBI Taxonomy" id="2086470"/>
    <lineage>
        <taxon>Bacteria</taxon>
        <taxon>Bacillati</taxon>
        <taxon>Bacillota</taxon>
        <taxon>Bacilli</taxon>
        <taxon>Bacillales</taxon>
        <taxon>Paenibacillaceae</taxon>
    </lineage>
</organism>
<dbReference type="CDD" id="cd02947">
    <property type="entry name" value="TRX_family"/>
    <property type="match status" value="1"/>
</dbReference>
<feature type="domain" description="Thioredoxin" evidence="9">
    <location>
        <begin position="1"/>
        <end position="110"/>
    </location>
</feature>
<protein>
    <recommendedName>
        <fullName evidence="2 7">Thioredoxin</fullName>
    </recommendedName>
</protein>